<accession>A0A7C4TQK7</accession>
<feature type="domain" description="Glycosyl transferase family 1" evidence="2">
    <location>
        <begin position="215"/>
        <end position="365"/>
    </location>
</feature>
<name>A0A7C4TQK7_UNCKA</name>
<dbReference type="PANTHER" id="PTHR46401">
    <property type="entry name" value="GLYCOSYLTRANSFERASE WBBK-RELATED"/>
    <property type="match status" value="1"/>
</dbReference>
<reference evidence="4" key="1">
    <citation type="journal article" date="2020" name="mSystems">
        <title>Genome- and Community-Level Interaction Insights into Carbon Utilization and Element Cycling Functions of Hydrothermarchaeota in Hydrothermal Sediment.</title>
        <authorList>
            <person name="Zhou Z."/>
            <person name="Liu Y."/>
            <person name="Xu W."/>
            <person name="Pan J."/>
            <person name="Luo Z.H."/>
            <person name="Li M."/>
        </authorList>
    </citation>
    <scope>NUCLEOTIDE SEQUENCE [LARGE SCALE GENOMIC DNA]</scope>
    <source>
        <strain evidence="4">SpSt-417</strain>
    </source>
</reference>
<organism evidence="4">
    <name type="scientific">candidate division WWE3 bacterium</name>
    <dbReference type="NCBI Taxonomy" id="2053526"/>
    <lineage>
        <taxon>Bacteria</taxon>
        <taxon>Katanobacteria</taxon>
    </lineage>
</organism>
<dbReference type="SUPFAM" id="SSF53756">
    <property type="entry name" value="UDP-Glycosyltransferase/glycogen phosphorylase"/>
    <property type="match status" value="1"/>
</dbReference>
<evidence type="ECO:0000259" key="3">
    <source>
        <dbReference type="Pfam" id="PF13439"/>
    </source>
</evidence>
<dbReference type="Pfam" id="PF13439">
    <property type="entry name" value="Glyco_transf_4"/>
    <property type="match status" value="1"/>
</dbReference>
<dbReference type="GO" id="GO:0016757">
    <property type="term" value="F:glycosyltransferase activity"/>
    <property type="evidence" value="ECO:0007669"/>
    <property type="project" value="InterPro"/>
</dbReference>
<dbReference type="EMBL" id="DSRT01000137">
    <property type="protein sequence ID" value="HGW29783.1"/>
    <property type="molecule type" value="Genomic_DNA"/>
</dbReference>
<dbReference type="Pfam" id="PF00534">
    <property type="entry name" value="Glycos_transf_1"/>
    <property type="match status" value="1"/>
</dbReference>
<evidence type="ECO:0000259" key="2">
    <source>
        <dbReference type="Pfam" id="PF00534"/>
    </source>
</evidence>
<dbReference type="InterPro" id="IPR028098">
    <property type="entry name" value="Glyco_trans_4-like_N"/>
</dbReference>
<gene>
    <name evidence="4" type="ORF">ENR63_02585</name>
</gene>
<proteinExistence type="predicted"/>
<dbReference type="CDD" id="cd03801">
    <property type="entry name" value="GT4_PimA-like"/>
    <property type="match status" value="1"/>
</dbReference>
<dbReference type="AlphaFoldDB" id="A0A7C4TQK7"/>
<keyword evidence="1 4" id="KW-0808">Transferase</keyword>
<dbReference type="PANTHER" id="PTHR46401:SF2">
    <property type="entry name" value="GLYCOSYLTRANSFERASE WBBK-RELATED"/>
    <property type="match status" value="1"/>
</dbReference>
<dbReference type="InterPro" id="IPR001296">
    <property type="entry name" value="Glyco_trans_1"/>
</dbReference>
<feature type="domain" description="Glycosyltransferase subfamily 4-like N-terminal" evidence="3">
    <location>
        <begin position="22"/>
        <end position="203"/>
    </location>
</feature>
<dbReference type="GO" id="GO:0009103">
    <property type="term" value="P:lipopolysaccharide biosynthetic process"/>
    <property type="evidence" value="ECO:0007669"/>
    <property type="project" value="TreeGrafter"/>
</dbReference>
<protein>
    <submittedName>
        <fullName evidence="4">Glycosyltransferase family 1 protein</fullName>
    </submittedName>
</protein>
<comment type="caution">
    <text evidence="4">The sequence shown here is derived from an EMBL/GenBank/DDBJ whole genome shotgun (WGS) entry which is preliminary data.</text>
</comment>
<sequence length="397" mass="45193">MKILRIAYDWPPPWDGLAPAPYEMTKAQLKLGHEISVFCGRWPFSGNLEEIPGVSTHTFIREPLSGALAVTISPLMFFYYLMWRRNNEVDVIHSHGHFGIWIYWYRRLLKRKFPNAKELKTPLVVHFHNTVKGRAENLLKNNKEIKAISKYLSWPMAEMSDKWAVEVADACIFVSEEIKNEAIKYYGANPAKCFVVETGVNTELFSPVKYEERVKTRRDLGFVDTDKVILNNGAMVERKNIHLIVEALALLPSQFKLLLVGPTTDEDYEYKLKNLIEVKHLEARVVRVGYTPYPQVPIAFQSADLFLLPSSWEGLPKVVMQSLSCGVPVLASGFRASQEIAGLYYISELDAQTLARQILDVLGSNISVDTNFVKINYSWLVTAKKVDAVYTKLTKSV</sequence>
<evidence type="ECO:0000313" key="4">
    <source>
        <dbReference type="EMBL" id="HGW29783.1"/>
    </source>
</evidence>
<dbReference type="Gene3D" id="3.40.50.2000">
    <property type="entry name" value="Glycogen Phosphorylase B"/>
    <property type="match status" value="2"/>
</dbReference>
<evidence type="ECO:0000256" key="1">
    <source>
        <dbReference type="ARBA" id="ARBA00022679"/>
    </source>
</evidence>